<dbReference type="PRINTS" id="PR00107">
    <property type="entry name" value="PHOSPHOCPHPR"/>
</dbReference>
<dbReference type="CDD" id="cd00367">
    <property type="entry name" value="PTS-HPr_like"/>
    <property type="match status" value="1"/>
</dbReference>
<reference evidence="6 7" key="1">
    <citation type="submission" date="2015-12" db="EMBL/GenBank/DDBJ databases">
        <title>Complete genome of Lacimicrobium alkaliphilum KCTC 32984.</title>
        <authorList>
            <person name="Kim S.-G."/>
            <person name="Lee Y.-J."/>
        </authorList>
    </citation>
    <scope>NUCLEOTIDE SEQUENCE [LARGE SCALE GENOMIC DNA]</scope>
    <source>
        <strain evidence="6 7">YelD216</strain>
    </source>
</reference>
<evidence type="ECO:0000313" key="6">
    <source>
        <dbReference type="EMBL" id="ALS97383.1"/>
    </source>
</evidence>
<evidence type="ECO:0000313" key="7">
    <source>
        <dbReference type="Proteomes" id="UP000068447"/>
    </source>
</evidence>
<dbReference type="InterPro" id="IPR050399">
    <property type="entry name" value="HPr"/>
</dbReference>
<dbReference type="SUPFAM" id="SSF55594">
    <property type="entry name" value="HPr-like"/>
    <property type="match status" value="1"/>
</dbReference>
<dbReference type="GO" id="GO:0005737">
    <property type="term" value="C:cytoplasm"/>
    <property type="evidence" value="ECO:0007669"/>
    <property type="project" value="UniProtKB-SubCell"/>
</dbReference>
<dbReference type="OrthoDB" id="9798965at2"/>
<feature type="domain" description="HPr" evidence="5">
    <location>
        <begin position="5"/>
        <end position="92"/>
    </location>
</feature>
<dbReference type="PANTHER" id="PTHR33705">
    <property type="entry name" value="PHOSPHOCARRIER PROTEIN HPR"/>
    <property type="match status" value="1"/>
</dbReference>
<evidence type="ECO:0000259" key="5">
    <source>
        <dbReference type="PROSITE" id="PS51350"/>
    </source>
</evidence>
<organism evidence="6 7">
    <name type="scientific">Lacimicrobium alkaliphilum</name>
    <dbReference type="NCBI Taxonomy" id="1526571"/>
    <lineage>
        <taxon>Bacteria</taxon>
        <taxon>Pseudomonadati</taxon>
        <taxon>Pseudomonadota</taxon>
        <taxon>Gammaproteobacteria</taxon>
        <taxon>Alteromonadales</taxon>
        <taxon>Alteromonadaceae</taxon>
        <taxon>Lacimicrobium</taxon>
    </lineage>
</organism>
<dbReference type="Proteomes" id="UP000068447">
    <property type="component" value="Chromosome"/>
</dbReference>
<dbReference type="EMBL" id="CP013650">
    <property type="protein sequence ID" value="ALS97383.1"/>
    <property type="molecule type" value="Genomic_DNA"/>
</dbReference>
<accession>A0A0U2ZE34</accession>
<sequence length="93" mass="10086">MSTDKLEKILLIQNKLGLHARAATQLAKLANQFDAEVTIHQGDKSASATSVLGLMMLESSMGKEVRVVSEGQDAEAAMAAVEQLIQKKFNEEQ</sequence>
<dbReference type="RefSeq" id="WP_062476351.1">
    <property type="nucleotide sequence ID" value="NZ_CP013650.1"/>
</dbReference>
<comment type="similarity">
    <text evidence="2">Belongs to the HPr family.</text>
</comment>
<evidence type="ECO:0000256" key="2">
    <source>
        <dbReference type="ARBA" id="ARBA00010736"/>
    </source>
</evidence>
<evidence type="ECO:0000256" key="1">
    <source>
        <dbReference type="ARBA" id="ARBA00004496"/>
    </source>
</evidence>
<keyword evidence="3" id="KW-0963">Cytoplasm</keyword>
<gene>
    <name evidence="6" type="ORF">AT746_03225</name>
</gene>
<dbReference type="STRING" id="1526571.AT746_03225"/>
<dbReference type="Gene3D" id="3.30.1340.10">
    <property type="entry name" value="HPr-like"/>
    <property type="match status" value="1"/>
</dbReference>
<dbReference type="PANTHER" id="PTHR33705:SF2">
    <property type="entry name" value="PHOSPHOCARRIER PROTEIN NPR"/>
    <property type="match status" value="1"/>
</dbReference>
<dbReference type="PROSITE" id="PS51350">
    <property type="entry name" value="PTS_HPR_DOM"/>
    <property type="match status" value="1"/>
</dbReference>
<dbReference type="GO" id="GO:0009401">
    <property type="term" value="P:phosphoenolpyruvate-dependent sugar phosphotransferase system"/>
    <property type="evidence" value="ECO:0007669"/>
    <property type="project" value="UniProtKB-KW"/>
</dbReference>
<dbReference type="InterPro" id="IPR035895">
    <property type="entry name" value="HPr-like_sf"/>
</dbReference>
<keyword evidence="4" id="KW-0598">Phosphotransferase system</keyword>
<dbReference type="KEGG" id="lal:AT746_03225"/>
<dbReference type="InterPro" id="IPR001020">
    <property type="entry name" value="PTS_HPr_His_P_site"/>
</dbReference>
<dbReference type="Pfam" id="PF00381">
    <property type="entry name" value="PTS-HPr"/>
    <property type="match status" value="1"/>
</dbReference>
<keyword evidence="7" id="KW-1185">Reference proteome</keyword>
<comment type="subcellular location">
    <subcellularLocation>
        <location evidence="1">Cytoplasm</location>
    </subcellularLocation>
</comment>
<protein>
    <submittedName>
        <fullName evidence="6">Phosphate ABC transporter permease</fullName>
    </submittedName>
</protein>
<dbReference type="InterPro" id="IPR000032">
    <property type="entry name" value="HPr-like"/>
</dbReference>
<proteinExistence type="inferred from homology"/>
<evidence type="ECO:0000256" key="4">
    <source>
        <dbReference type="ARBA" id="ARBA00022683"/>
    </source>
</evidence>
<dbReference type="AlphaFoldDB" id="A0A0U2ZE34"/>
<dbReference type="PROSITE" id="PS00369">
    <property type="entry name" value="PTS_HPR_HIS"/>
    <property type="match status" value="1"/>
</dbReference>
<dbReference type="NCBIfam" id="TIGR01003">
    <property type="entry name" value="PTS_HPr_family"/>
    <property type="match status" value="1"/>
</dbReference>
<evidence type="ECO:0000256" key="3">
    <source>
        <dbReference type="ARBA" id="ARBA00022490"/>
    </source>
</evidence>
<name>A0A0U2ZE34_9ALTE</name>